<dbReference type="EMBL" id="BBLT01000001">
    <property type="protein sequence ID" value="GAL82833.1"/>
    <property type="molecule type" value="Genomic_DNA"/>
</dbReference>
<keyword evidence="1" id="KW-0472">Membrane</keyword>
<keyword evidence="1" id="KW-0812">Transmembrane</keyword>
<dbReference type="PANTHER" id="PTHR37947">
    <property type="entry name" value="BLL2462 PROTEIN"/>
    <property type="match status" value="1"/>
</dbReference>
<organism evidence="2 3">
    <name type="scientific">Sporocytophaga myxococcoides</name>
    <dbReference type="NCBI Taxonomy" id="153721"/>
    <lineage>
        <taxon>Bacteria</taxon>
        <taxon>Pseudomonadati</taxon>
        <taxon>Bacteroidota</taxon>
        <taxon>Cytophagia</taxon>
        <taxon>Cytophagales</taxon>
        <taxon>Cytophagaceae</taxon>
        <taxon>Sporocytophaga</taxon>
    </lineage>
</organism>
<evidence type="ECO:0000256" key="1">
    <source>
        <dbReference type="SAM" id="Phobius"/>
    </source>
</evidence>
<proteinExistence type="predicted"/>
<dbReference type="Proteomes" id="UP000030185">
    <property type="component" value="Unassembled WGS sequence"/>
</dbReference>
<keyword evidence="3" id="KW-1185">Reference proteome</keyword>
<dbReference type="AlphaFoldDB" id="A0A098L9N1"/>
<comment type="caution">
    <text evidence="2">The sequence shown here is derived from an EMBL/GenBank/DDBJ whole genome shotgun (WGS) entry which is preliminary data.</text>
</comment>
<keyword evidence="1" id="KW-1133">Transmembrane helix</keyword>
<accession>A0A098L9N1</accession>
<reference evidence="2 3" key="1">
    <citation type="submission" date="2014-09" db="EMBL/GenBank/DDBJ databases">
        <title>Sporocytophaga myxococcoides PG-01 genome sequencing.</title>
        <authorList>
            <person name="Liu L."/>
            <person name="Gao P.J."/>
            <person name="Chen G.J."/>
            <person name="Wang L.S."/>
        </authorList>
    </citation>
    <scope>NUCLEOTIDE SEQUENCE [LARGE SCALE GENOMIC DNA]</scope>
    <source>
        <strain evidence="2 3">PG-01</strain>
    </source>
</reference>
<sequence length="690" mass="78982">MSSFKLITEHSLWFIIPAICVAGAYSWLLYSKKGPWSPQLNKILFSIRFILIFLLCFLLIGPLLQYIKNEIEKPIFVFAIDDSESNAISTGPSKLNALKNEIEQTKKIIQQEDYTVDIITLSGKQTINDIIFKNQSTNLDYLLDKIESNYENRNLAGTILFSDGIYNQGLSPAYKELTYPLYTVGLGDTTAKKDIILKNTLYNKLTYQGNSFPIVVEIQNQGFEGKDITVIVKNKGKVLDKKVINFSKNYDLKEIEFRLTSDEKGLQHYEIEVPPQEGEFTDKNNTGHVYIDVIEGKEKILLVASSPHPDIKAIKSVTDQKENFSLNIYIPGITEFKNEKYDLIIFHQIPDIQNTAADILSKFGKDNSSVWYITGNKVNYTNFNQINNALKINQRGQQLDQVTAVFNPDFNKFSLSSEEAAVISKYPPVSVPFGEFKPMNNADVIIYQRLGNIQTVKPLLLFSNSNDKKVAVFCGEGLWEWRLLEFKETGTTKVFDKLVGNLIQLLSSREEKRKFKVYPINSEFYSSDPVLFETEVYNDIYEKIYGQNIDLTIISEKNEKKHYSYVNNENSRFEIKGLSQGIYKYIANTVLNGKKETSEGEFLIKELNIELINGTSDFDLLRSISEKNNGLFLPVAKLSTLPEILKNAAPQNIIHSNEELTEIINLKWVFFLLISLITLEWFFRKFKGSY</sequence>
<feature type="transmembrane region" description="Helical" evidence="1">
    <location>
        <begin position="12"/>
        <end position="31"/>
    </location>
</feature>
<evidence type="ECO:0000313" key="3">
    <source>
        <dbReference type="Proteomes" id="UP000030185"/>
    </source>
</evidence>
<dbReference type="STRING" id="153721.MYP_59"/>
<name>A0A098L9N1_9BACT</name>
<dbReference type="SUPFAM" id="SSF53300">
    <property type="entry name" value="vWA-like"/>
    <property type="match status" value="1"/>
</dbReference>
<dbReference type="OrthoDB" id="9763076at2"/>
<dbReference type="RefSeq" id="WP_045456918.1">
    <property type="nucleotide sequence ID" value="NZ_BBLT01000001.1"/>
</dbReference>
<dbReference type="PANTHER" id="PTHR37947:SF1">
    <property type="entry name" value="BLL2462 PROTEIN"/>
    <property type="match status" value="1"/>
</dbReference>
<feature type="transmembrane region" description="Helical" evidence="1">
    <location>
        <begin position="43"/>
        <end position="64"/>
    </location>
</feature>
<protein>
    <recommendedName>
        <fullName evidence="4">VWA domain-containing protein</fullName>
    </recommendedName>
</protein>
<gene>
    <name evidence="2" type="ORF">MYP_59</name>
</gene>
<evidence type="ECO:0000313" key="2">
    <source>
        <dbReference type="EMBL" id="GAL82833.1"/>
    </source>
</evidence>
<evidence type="ECO:0008006" key="4">
    <source>
        <dbReference type="Google" id="ProtNLM"/>
    </source>
</evidence>
<dbReference type="eggNOG" id="COG2304">
    <property type="taxonomic scope" value="Bacteria"/>
</dbReference>
<dbReference type="InterPro" id="IPR036465">
    <property type="entry name" value="vWFA_dom_sf"/>
</dbReference>